<dbReference type="EMBL" id="NBSK02000008">
    <property type="protein sequence ID" value="KAJ0189030.1"/>
    <property type="molecule type" value="Genomic_DNA"/>
</dbReference>
<evidence type="ECO:0000313" key="2">
    <source>
        <dbReference type="EMBL" id="KAJ0189030.1"/>
    </source>
</evidence>
<keyword evidence="1" id="KW-0472">Membrane</keyword>
<sequence>MDFMEITMEGDSLVALITRVGDEEFEDFMDEAMEEVVQQIPMQVKGGIAVRGWKIWCLVGLIAIVWVMDSLFLLQRNGMTYRNFDLLM</sequence>
<keyword evidence="3" id="KW-1185">Reference proteome</keyword>
<evidence type="ECO:0000313" key="3">
    <source>
        <dbReference type="Proteomes" id="UP000235145"/>
    </source>
</evidence>
<dbReference type="AlphaFoldDB" id="A0A9R1ULC6"/>
<feature type="transmembrane region" description="Helical" evidence="1">
    <location>
        <begin position="53"/>
        <end position="74"/>
    </location>
</feature>
<keyword evidence="1" id="KW-1133">Transmembrane helix</keyword>
<name>A0A9R1ULC6_LACSA</name>
<dbReference type="Proteomes" id="UP000235145">
    <property type="component" value="Unassembled WGS sequence"/>
</dbReference>
<organism evidence="2 3">
    <name type="scientific">Lactuca sativa</name>
    <name type="common">Garden lettuce</name>
    <dbReference type="NCBI Taxonomy" id="4236"/>
    <lineage>
        <taxon>Eukaryota</taxon>
        <taxon>Viridiplantae</taxon>
        <taxon>Streptophyta</taxon>
        <taxon>Embryophyta</taxon>
        <taxon>Tracheophyta</taxon>
        <taxon>Spermatophyta</taxon>
        <taxon>Magnoliopsida</taxon>
        <taxon>eudicotyledons</taxon>
        <taxon>Gunneridae</taxon>
        <taxon>Pentapetalae</taxon>
        <taxon>asterids</taxon>
        <taxon>campanulids</taxon>
        <taxon>Asterales</taxon>
        <taxon>Asteraceae</taxon>
        <taxon>Cichorioideae</taxon>
        <taxon>Cichorieae</taxon>
        <taxon>Lactucinae</taxon>
        <taxon>Lactuca</taxon>
    </lineage>
</organism>
<proteinExistence type="predicted"/>
<protein>
    <submittedName>
        <fullName evidence="2">Uncharacterized protein</fullName>
    </submittedName>
</protein>
<accession>A0A9R1ULC6</accession>
<reference evidence="2 3" key="1">
    <citation type="journal article" date="2017" name="Nat. Commun.">
        <title>Genome assembly with in vitro proximity ligation data and whole-genome triplication in lettuce.</title>
        <authorList>
            <person name="Reyes-Chin-Wo S."/>
            <person name="Wang Z."/>
            <person name="Yang X."/>
            <person name="Kozik A."/>
            <person name="Arikit S."/>
            <person name="Song C."/>
            <person name="Xia L."/>
            <person name="Froenicke L."/>
            <person name="Lavelle D.O."/>
            <person name="Truco M.J."/>
            <person name="Xia R."/>
            <person name="Zhu S."/>
            <person name="Xu C."/>
            <person name="Xu H."/>
            <person name="Xu X."/>
            <person name="Cox K."/>
            <person name="Korf I."/>
            <person name="Meyers B.C."/>
            <person name="Michelmore R.W."/>
        </authorList>
    </citation>
    <scope>NUCLEOTIDE SEQUENCE [LARGE SCALE GENOMIC DNA]</scope>
    <source>
        <strain evidence="3">cv. Salinas</strain>
        <tissue evidence="2">Seedlings</tissue>
    </source>
</reference>
<gene>
    <name evidence="2" type="ORF">LSAT_V11C800402540</name>
</gene>
<comment type="caution">
    <text evidence="2">The sequence shown here is derived from an EMBL/GenBank/DDBJ whole genome shotgun (WGS) entry which is preliminary data.</text>
</comment>
<keyword evidence="1" id="KW-0812">Transmembrane</keyword>
<evidence type="ECO:0000256" key="1">
    <source>
        <dbReference type="SAM" id="Phobius"/>
    </source>
</evidence>